<dbReference type="InterPro" id="IPR051782">
    <property type="entry name" value="ABC_Transporter_VariousFunc"/>
</dbReference>
<keyword evidence="3" id="KW-0067">ATP-binding</keyword>
<keyword evidence="1" id="KW-0813">Transport</keyword>
<dbReference type="InterPro" id="IPR003439">
    <property type="entry name" value="ABC_transporter-like_ATP-bd"/>
</dbReference>
<evidence type="ECO:0000256" key="2">
    <source>
        <dbReference type="ARBA" id="ARBA00022741"/>
    </source>
</evidence>
<dbReference type="PANTHER" id="PTHR42939:SF1">
    <property type="entry name" value="ABC TRANSPORTER ATP-BINDING PROTEIN ALBC-RELATED"/>
    <property type="match status" value="1"/>
</dbReference>
<dbReference type="Gene3D" id="3.40.50.300">
    <property type="entry name" value="P-loop containing nucleotide triphosphate hydrolases"/>
    <property type="match status" value="1"/>
</dbReference>
<dbReference type="OrthoDB" id="9809450at2"/>
<dbReference type="EMBL" id="FMXO01000001">
    <property type="protein sequence ID" value="SDB04928.1"/>
    <property type="molecule type" value="Genomic_DNA"/>
</dbReference>
<dbReference type="PANTHER" id="PTHR42939">
    <property type="entry name" value="ABC TRANSPORTER ATP-BINDING PROTEIN ALBC-RELATED"/>
    <property type="match status" value="1"/>
</dbReference>
<gene>
    <name evidence="5" type="ORF">SAMN05660653_00247</name>
</gene>
<feature type="domain" description="ABC transporter" evidence="4">
    <location>
        <begin position="9"/>
        <end position="221"/>
    </location>
</feature>
<organism evidence="5 6">
    <name type="scientific">Desulfonatronum thiosulfatophilum</name>
    <dbReference type="NCBI Taxonomy" id="617002"/>
    <lineage>
        <taxon>Bacteria</taxon>
        <taxon>Pseudomonadati</taxon>
        <taxon>Thermodesulfobacteriota</taxon>
        <taxon>Desulfovibrionia</taxon>
        <taxon>Desulfovibrionales</taxon>
        <taxon>Desulfonatronaceae</taxon>
        <taxon>Desulfonatronum</taxon>
    </lineage>
</organism>
<evidence type="ECO:0000313" key="5">
    <source>
        <dbReference type="EMBL" id="SDB04928.1"/>
    </source>
</evidence>
<dbReference type="SUPFAM" id="SSF52540">
    <property type="entry name" value="P-loop containing nucleoside triphosphate hydrolases"/>
    <property type="match status" value="1"/>
</dbReference>
<dbReference type="SMART" id="SM00382">
    <property type="entry name" value="AAA"/>
    <property type="match status" value="1"/>
</dbReference>
<dbReference type="GO" id="GO:0005524">
    <property type="term" value="F:ATP binding"/>
    <property type="evidence" value="ECO:0007669"/>
    <property type="project" value="UniProtKB-KW"/>
</dbReference>
<evidence type="ECO:0000256" key="1">
    <source>
        <dbReference type="ARBA" id="ARBA00022448"/>
    </source>
</evidence>
<evidence type="ECO:0000259" key="4">
    <source>
        <dbReference type="PROSITE" id="PS50893"/>
    </source>
</evidence>
<keyword evidence="2" id="KW-0547">Nucleotide-binding</keyword>
<reference evidence="5 6" key="1">
    <citation type="submission" date="2016-10" db="EMBL/GenBank/DDBJ databases">
        <authorList>
            <person name="de Groot N.N."/>
        </authorList>
    </citation>
    <scope>NUCLEOTIDE SEQUENCE [LARGE SCALE GENOMIC DNA]</scope>
    <source>
        <strain evidence="5 6">ASO4-2</strain>
    </source>
</reference>
<evidence type="ECO:0000313" key="6">
    <source>
        <dbReference type="Proteomes" id="UP000198771"/>
    </source>
</evidence>
<dbReference type="InterPro" id="IPR027417">
    <property type="entry name" value="P-loop_NTPase"/>
</dbReference>
<proteinExistence type="predicted"/>
<accession>A0A1G6A934</accession>
<dbReference type="Proteomes" id="UP000198771">
    <property type="component" value="Unassembled WGS sequence"/>
</dbReference>
<sequence length="222" mass="24067">MEREDTGLVDLRKVSHFFGSRLVFRHVSLRIAPGEVLLVLGPNGAGKSTLLQIIAGLLTPTGGEIDWSMESGEIGYLGHGTCVYPFLTAMDNLQFWGRMHGLSPTSDAIIGVLDRVGLKVAALERAGTFSRGMAQRLSLARILLLNSRLLLLDEPATGLDTASRDILDREISQAKSRGAAVAWVSHDAQRDLRLADRVLVLENKGQAFLGSTANYSEWVANA</sequence>
<dbReference type="AlphaFoldDB" id="A0A1G6A934"/>
<dbReference type="Pfam" id="PF00005">
    <property type="entry name" value="ABC_tran"/>
    <property type="match status" value="1"/>
</dbReference>
<dbReference type="GO" id="GO:0016887">
    <property type="term" value="F:ATP hydrolysis activity"/>
    <property type="evidence" value="ECO:0007669"/>
    <property type="project" value="InterPro"/>
</dbReference>
<dbReference type="STRING" id="617002.SAMN05660653_00247"/>
<evidence type="ECO:0000256" key="3">
    <source>
        <dbReference type="ARBA" id="ARBA00022840"/>
    </source>
</evidence>
<name>A0A1G6A934_9BACT</name>
<dbReference type="InterPro" id="IPR003593">
    <property type="entry name" value="AAA+_ATPase"/>
</dbReference>
<dbReference type="PROSITE" id="PS50893">
    <property type="entry name" value="ABC_TRANSPORTER_2"/>
    <property type="match status" value="1"/>
</dbReference>
<protein>
    <submittedName>
        <fullName evidence="5">Heme exporter protein A</fullName>
    </submittedName>
</protein>
<keyword evidence="6" id="KW-1185">Reference proteome</keyword>